<dbReference type="AlphaFoldDB" id="A0A0P1AIA5"/>
<name>A0A0P1AIA5_PLAHL</name>
<feature type="region of interest" description="Disordered" evidence="1">
    <location>
        <begin position="1"/>
        <end position="20"/>
    </location>
</feature>
<feature type="compositionally biased region" description="Basic and acidic residues" evidence="1">
    <location>
        <begin position="61"/>
        <end position="91"/>
    </location>
</feature>
<dbReference type="GeneID" id="36405984"/>
<feature type="region of interest" description="Disordered" evidence="1">
    <location>
        <begin position="122"/>
        <end position="147"/>
    </location>
</feature>
<evidence type="ECO:0000256" key="1">
    <source>
        <dbReference type="SAM" id="MobiDB-lite"/>
    </source>
</evidence>
<keyword evidence="3" id="KW-1185">Reference proteome</keyword>
<dbReference type="OrthoDB" id="125397at2759"/>
<evidence type="ECO:0000313" key="3">
    <source>
        <dbReference type="Proteomes" id="UP000054928"/>
    </source>
</evidence>
<proteinExistence type="predicted"/>
<protein>
    <submittedName>
        <fullName evidence="2">Uncharacterized protein</fullName>
    </submittedName>
</protein>
<sequence>MAGSMGSDVHDYIPESPRRGNVQGLVTYYDALGVVKEAQITLSTSTVPIVRGEPVVDGSELQEKRSQQQREQGRHEQEQAEEDKLQKAEETKDQVINQLSNQDTSDMESLLPKFQEYSLPLSRIPPPKSREDHRAASSVCKPSPESAPHVRMSYTVVADITQPLFVPPPTPVSARIRGPRTSYAAFATRIENSSSRLLDFERDVRWLGQVEAMKCRVETLKRRNQIALAKEVASAPRRSRSMSECSGVSTASTASMSSMDLPEINCQ</sequence>
<reference evidence="3" key="1">
    <citation type="submission" date="2014-09" db="EMBL/GenBank/DDBJ databases">
        <authorList>
            <person name="Sharma Rahul"/>
            <person name="Thines Marco"/>
        </authorList>
    </citation>
    <scope>NUCLEOTIDE SEQUENCE [LARGE SCALE GENOMIC DNA]</scope>
</reference>
<evidence type="ECO:0000313" key="2">
    <source>
        <dbReference type="EMBL" id="CEG40745.1"/>
    </source>
</evidence>
<feature type="compositionally biased region" description="Low complexity" evidence="1">
    <location>
        <begin position="249"/>
        <end position="259"/>
    </location>
</feature>
<accession>A0A0P1AIA5</accession>
<dbReference type="Proteomes" id="UP000054928">
    <property type="component" value="Unassembled WGS sequence"/>
</dbReference>
<feature type="compositionally biased region" description="Basic and acidic residues" evidence="1">
    <location>
        <begin position="8"/>
        <end position="18"/>
    </location>
</feature>
<organism evidence="2 3">
    <name type="scientific">Plasmopara halstedii</name>
    <name type="common">Downy mildew of sunflower</name>
    <dbReference type="NCBI Taxonomy" id="4781"/>
    <lineage>
        <taxon>Eukaryota</taxon>
        <taxon>Sar</taxon>
        <taxon>Stramenopiles</taxon>
        <taxon>Oomycota</taxon>
        <taxon>Peronosporomycetes</taxon>
        <taxon>Peronosporales</taxon>
        <taxon>Peronosporaceae</taxon>
        <taxon>Plasmopara</taxon>
    </lineage>
</organism>
<feature type="region of interest" description="Disordered" evidence="1">
    <location>
        <begin position="236"/>
        <end position="267"/>
    </location>
</feature>
<dbReference type="EMBL" id="CCYD01000523">
    <property type="protein sequence ID" value="CEG40745.1"/>
    <property type="molecule type" value="Genomic_DNA"/>
</dbReference>
<dbReference type="RefSeq" id="XP_024577114.1">
    <property type="nucleotide sequence ID" value="XM_024726437.1"/>
</dbReference>
<dbReference type="OMA" id="RAPCTSY"/>
<feature type="region of interest" description="Disordered" evidence="1">
    <location>
        <begin position="53"/>
        <end position="91"/>
    </location>
</feature>